<dbReference type="AlphaFoldDB" id="A0A921HZA5"/>
<reference evidence="11" key="1">
    <citation type="journal article" date="2021" name="PeerJ">
        <title>Extensive microbial diversity within the chicken gut microbiome revealed by metagenomics and culture.</title>
        <authorList>
            <person name="Gilroy R."/>
            <person name="Ravi A."/>
            <person name="Getino M."/>
            <person name="Pursley I."/>
            <person name="Horton D.L."/>
            <person name="Alikhan N.F."/>
            <person name="Baker D."/>
            <person name="Gharbi K."/>
            <person name="Hall N."/>
            <person name="Watson M."/>
            <person name="Adriaenssens E.M."/>
            <person name="Foster-Nyarko E."/>
            <person name="Jarju S."/>
            <person name="Secka A."/>
            <person name="Antonio M."/>
            <person name="Oren A."/>
            <person name="Chaudhuri R.R."/>
            <person name="La Ragione R."/>
            <person name="Hildebrand F."/>
            <person name="Pallen M.J."/>
        </authorList>
    </citation>
    <scope>NUCLEOTIDE SEQUENCE</scope>
    <source>
        <strain evidence="11">ChiSjej5B23-16112</strain>
    </source>
</reference>
<feature type="transmembrane region" description="Helical" evidence="8">
    <location>
        <begin position="171"/>
        <end position="190"/>
    </location>
</feature>
<dbReference type="PROSITE" id="PS50893">
    <property type="entry name" value="ABC_TRANSPORTER_2"/>
    <property type="match status" value="1"/>
</dbReference>
<dbReference type="InterPro" id="IPR011527">
    <property type="entry name" value="ABC1_TM_dom"/>
</dbReference>
<dbReference type="Pfam" id="PF00664">
    <property type="entry name" value="ABC_membrane"/>
    <property type="match status" value="1"/>
</dbReference>
<dbReference type="InterPro" id="IPR039421">
    <property type="entry name" value="Type_1_exporter"/>
</dbReference>
<evidence type="ECO:0000259" key="9">
    <source>
        <dbReference type="PROSITE" id="PS50893"/>
    </source>
</evidence>
<dbReference type="SUPFAM" id="SSF90123">
    <property type="entry name" value="ABC transporter transmembrane region"/>
    <property type="match status" value="1"/>
</dbReference>
<dbReference type="FunFam" id="3.40.50.300:FF:000287">
    <property type="entry name" value="Multidrug ABC transporter ATP-binding protein"/>
    <property type="match status" value="1"/>
</dbReference>
<evidence type="ECO:0000259" key="10">
    <source>
        <dbReference type="PROSITE" id="PS50929"/>
    </source>
</evidence>
<evidence type="ECO:0000256" key="1">
    <source>
        <dbReference type="ARBA" id="ARBA00004651"/>
    </source>
</evidence>
<feature type="transmembrane region" description="Helical" evidence="8">
    <location>
        <begin position="262"/>
        <end position="284"/>
    </location>
</feature>
<dbReference type="SUPFAM" id="SSF52540">
    <property type="entry name" value="P-loop containing nucleoside triphosphate hydrolases"/>
    <property type="match status" value="1"/>
</dbReference>
<keyword evidence="6 8" id="KW-1133">Transmembrane helix</keyword>
<evidence type="ECO:0000256" key="2">
    <source>
        <dbReference type="ARBA" id="ARBA00022448"/>
    </source>
</evidence>
<feature type="domain" description="ABC transmembrane type-1" evidence="10">
    <location>
        <begin position="31"/>
        <end position="315"/>
    </location>
</feature>
<sequence>MHKETSDKKKNNKKTLRRILHYIRSYTALVVLSLLLSALTVGLTLYIPILTGRGVDYIVGEGQVDFAGLMAVITGILLSIAVTAAAQWIMNHINNKITYRIVRDLRVQAFDHLQELPLSYVDRHSSGDLLSRVVTDIDQFSDGLLLGFTQLFTGVATIVGTILFMLGINPWITLVVVVLSPMSFLVADFISKKSFTMFKKQSETRGELTGFTNEMLGGIKVVQAFGHQDEANKEFDEINKRLSEYSLKATFFSSITNPATRFMYSAIYAGVAIAGCFSVMGGMLTVGQLSSFLSYTNQYTKPFNDITGVLTEFQNSIASAARVFELIDEPAAPAEPADAVVLTEPEGCILLKDVDFSYTPGVPLIQDLNLSVKPGQRIAIVGPTGCGKTTLINLLMRFYDVQKGSIQVDGHDIRQITRHSLRTSYGMVLQETWLKSASIRDNIAYGRPGASLEEIIEAARKAHAHSFIMRMPEGYDTIITEGGGNLSQGQKQLLCIARIMLCLPPMLILDEATSSIDTMTEIRIQRAFETLMRGRTSFVVAHRLSTIQTADVILVMNKGRIIEQGTHQELLAKQGFYADLYYSQFAADS</sequence>
<dbReference type="Gene3D" id="1.20.1560.10">
    <property type="entry name" value="ABC transporter type 1, transmembrane domain"/>
    <property type="match status" value="1"/>
</dbReference>
<keyword evidence="3 8" id="KW-0812">Transmembrane</keyword>
<gene>
    <name evidence="11" type="ORF">K8V82_02515</name>
</gene>
<evidence type="ECO:0000256" key="6">
    <source>
        <dbReference type="ARBA" id="ARBA00022989"/>
    </source>
</evidence>
<dbReference type="GO" id="GO:0016887">
    <property type="term" value="F:ATP hydrolysis activity"/>
    <property type="evidence" value="ECO:0007669"/>
    <property type="project" value="InterPro"/>
</dbReference>
<dbReference type="Pfam" id="PF00005">
    <property type="entry name" value="ABC_tran"/>
    <property type="match status" value="1"/>
</dbReference>
<accession>A0A921HZA5</accession>
<keyword evidence="5 11" id="KW-0067">ATP-binding</keyword>
<dbReference type="SMART" id="SM00382">
    <property type="entry name" value="AAA"/>
    <property type="match status" value="1"/>
</dbReference>
<protein>
    <submittedName>
        <fullName evidence="11">ABC transporter ATP-binding protein/permease</fullName>
    </submittedName>
</protein>
<evidence type="ECO:0000256" key="5">
    <source>
        <dbReference type="ARBA" id="ARBA00022840"/>
    </source>
</evidence>
<evidence type="ECO:0000313" key="12">
    <source>
        <dbReference type="Proteomes" id="UP000769156"/>
    </source>
</evidence>
<dbReference type="InterPro" id="IPR017871">
    <property type="entry name" value="ABC_transporter-like_CS"/>
</dbReference>
<keyword evidence="7 8" id="KW-0472">Membrane</keyword>
<dbReference type="Gene3D" id="3.40.50.300">
    <property type="entry name" value="P-loop containing nucleotide triphosphate hydrolases"/>
    <property type="match status" value="1"/>
</dbReference>
<dbReference type="PROSITE" id="PS50929">
    <property type="entry name" value="ABC_TM1F"/>
    <property type="match status" value="1"/>
</dbReference>
<feature type="domain" description="ABC transporter" evidence="9">
    <location>
        <begin position="349"/>
        <end position="583"/>
    </location>
</feature>
<evidence type="ECO:0000256" key="4">
    <source>
        <dbReference type="ARBA" id="ARBA00022741"/>
    </source>
</evidence>
<keyword evidence="2" id="KW-0813">Transport</keyword>
<evidence type="ECO:0000256" key="3">
    <source>
        <dbReference type="ARBA" id="ARBA00022692"/>
    </source>
</evidence>
<dbReference type="PANTHER" id="PTHR43394:SF1">
    <property type="entry name" value="ATP-BINDING CASSETTE SUB-FAMILY B MEMBER 10, MITOCHONDRIAL"/>
    <property type="match status" value="1"/>
</dbReference>
<dbReference type="GO" id="GO:0015421">
    <property type="term" value="F:ABC-type oligopeptide transporter activity"/>
    <property type="evidence" value="ECO:0007669"/>
    <property type="project" value="TreeGrafter"/>
</dbReference>
<keyword evidence="4" id="KW-0547">Nucleotide-binding</keyword>
<comment type="caution">
    <text evidence="11">The sequence shown here is derived from an EMBL/GenBank/DDBJ whole genome shotgun (WGS) entry which is preliminary data.</text>
</comment>
<evidence type="ECO:0000256" key="8">
    <source>
        <dbReference type="SAM" id="Phobius"/>
    </source>
</evidence>
<dbReference type="GO" id="GO:0005886">
    <property type="term" value="C:plasma membrane"/>
    <property type="evidence" value="ECO:0007669"/>
    <property type="project" value="UniProtKB-SubCell"/>
</dbReference>
<reference evidence="11" key="2">
    <citation type="submission" date="2021-09" db="EMBL/GenBank/DDBJ databases">
        <authorList>
            <person name="Gilroy R."/>
        </authorList>
    </citation>
    <scope>NUCLEOTIDE SEQUENCE</scope>
    <source>
        <strain evidence="11">ChiSjej5B23-16112</strain>
    </source>
</reference>
<dbReference type="InterPro" id="IPR003593">
    <property type="entry name" value="AAA+_ATPase"/>
</dbReference>
<dbReference type="GO" id="GO:0005524">
    <property type="term" value="F:ATP binding"/>
    <property type="evidence" value="ECO:0007669"/>
    <property type="project" value="UniProtKB-KW"/>
</dbReference>
<proteinExistence type="predicted"/>
<organism evidence="11 12">
    <name type="scientific">Lachnoclostridium phocaeense</name>
    <dbReference type="NCBI Taxonomy" id="1871021"/>
    <lineage>
        <taxon>Bacteria</taxon>
        <taxon>Bacillati</taxon>
        <taxon>Bacillota</taxon>
        <taxon>Clostridia</taxon>
        <taxon>Lachnospirales</taxon>
        <taxon>Lachnospiraceae</taxon>
    </lineage>
</organism>
<feature type="transmembrane region" description="Helical" evidence="8">
    <location>
        <begin position="144"/>
        <end position="165"/>
    </location>
</feature>
<dbReference type="PANTHER" id="PTHR43394">
    <property type="entry name" value="ATP-DEPENDENT PERMEASE MDL1, MITOCHONDRIAL"/>
    <property type="match status" value="1"/>
</dbReference>
<dbReference type="EMBL" id="DYVY01000046">
    <property type="protein sequence ID" value="HJF93646.1"/>
    <property type="molecule type" value="Genomic_DNA"/>
</dbReference>
<evidence type="ECO:0000256" key="7">
    <source>
        <dbReference type="ARBA" id="ARBA00023136"/>
    </source>
</evidence>
<dbReference type="PROSITE" id="PS00211">
    <property type="entry name" value="ABC_TRANSPORTER_1"/>
    <property type="match status" value="1"/>
</dbReference>
<dbReference type="Proteomes" id="UP000769156">
    <property type="component" value="Unassembled WGS sequence"/>
</dbReference>
<dbReference type="InterPro" id="IPR003439">
    <property type="entry name" value="ABC_transporter-like_ATP-bd"/>
</dbReference>
<dbReference type="CDD" id="cd18547">
    <property type="entry name" value="ABC_6TM_Tm288_like"/>
    <property type="match status" value="1"/>
</dbReference>
<name>A0A921HZA5_9FIRM</name>
<comment type="subcellular location">
    <subcellularLocation>
        <location evidence="1">Cell membrane</location>
        <topology evidence="1">Multi-pass membrane protein</topology>
    </subcellularLocation>
</comment>
<feature type="transmembrane region" description="Helical" evidence="8">
    <location>
        <begin position="21"/>
        <end position="47"/>
    </location>
</feature>
<dbReference type="CDD" id="cd03254">
    <property type="entry name" value="ABCC_Glucan_exporter_like"/>
    <property type="match status" value="1"/>
</dbReference>
<feature type="transmembrane region" description="Helical" evidence="8">
    <location>
        <begin position="67"/>
        <end position="90"/>
    </location>
</feature>
<dbReference type="InterPro" id="IPR036640">
    <property type="entry name" value="ABC1_TM_sf"/>
</dbReference>
<dbReference type="InterPro" id="IPR027417">
    <property type="entry name" value="P-loop_NTPase"/>
</dbReference>
<evidence type="ECO:0000313" key="11">
    <source>
        <dbReference type="EMBL" id="HJF93646.1"/>
    </source>
</evidence>